<dbReference type="InterPro" id="IPR036047">
    <property type="entry name" value="F-box-like_dom_sf"/>
</dbReference>
<evidence type="ECO:0000313" key="3">
    <source>
        <dbReference type="EMBL" id="KAE8380396.1"/>
    </source>
</evidence>
<protein>
    <recommendedName>
        <fullName evidence="2">F-box domain-containing protein</fullName>
    </recommendedName>
</protein>
<organism evidence="3 4">
    <name type="scientific">Aspergillus bertholletiae</name>
    <dbReference type="NCBI Taxonomy" id="1226010"/>
    <lineage>
        <taxon>Eukaryota</taxon>
        <taxon>Fungi</taxon>
        <taxon>Dikarya</taxon>
        <taxon>Ascomycota</taxon>
        <taxon>Pezizomycotina</taxon>
        <taxon>Eurotiomycetes</taxon>
        <taxon>Eurotiomycetidae</taxon>
        <taxon>Eurotiales</taxon>
        <taxon>Aspergillaceae</taxon>
        <taxon>Aspergillus</taxon>
        <taxon>Aspergillus subgen. Circumdati</taxon>
    </lineage>
</organism>
<dbReference type="PROSITE" id="PS50181">
    <property type="entry name" value="FBOX"/>
    <property type="match status" value="1"/>
</dbReference>
<feature type="compositionally biased region" description="Basic and acidic residues" evidence="1">
    <location>
        <begin position="48"/>
        <end position="57"/>
    </location>
</feature>
<dbReference type="AlphaFoldDB" id="A0A5N7BF48"/>
<dbReference type="SUPFAM" id="SSF81383">
    <property type="entry name" value="F-box domain"/>
    <property type="match status" value="1"/>
</dbReference>
<keyword evidence="4" id="KW-1185">Reference proteome</keyword>
<feature type="region of interest" description="Disordered" evidence="1">
    <location>
        <begin position="94"/>
        <end position="150"/>
    </location>
</feature>
<evidence type="ECO:0000313" key="4">
    <source>
        <dbReference type="Proteomes" id="UP000326198"/>
    </source>
</evidence>
<dbReference type="OrthoDB" id="6612291at2759"/>
<dbReference type="Gene3D" id="1.20.1280.50">
    <property type="match status" value="1"/>
</dbReference>
<feature type="domain" description="F-box" evidence="2">
    <location>
        <begin position="413"/>
        <end position="457"/>
    </location>
</feature>
<proteinExistence type="predicted"/>
<dbReference type="Proteomes" id="UP000326198">
    <property type="component" value="Unassembled WGS sequence"/>
</dbReference>
<name>A0A5N7BF48_9EURO</name>
<gene>
    <name evidence="3" type="ORF">BDV26DRAFT_303036</name>
</gene>
<feature type="region of interest" description="Disordered" evidence="1">
    <location>
        <begin position="37"/>
        <end position="59"/>
    </location>
</feature>
<sequence length="602" mass="68906">MYYSIPVETILCKVPCQFCGVSFNISRIRSAWEPRSAAFGPGGPGTWEEGRDFTRDERDEEEQAQCQYDYNDCSSETGCCMVFRDSHVKVYTPSPLLYDDDPEGSTIPAEDPTYEYQSDSDGGPLEYDSDASHDEDKTAGTQELDCTNGPEWTFRVQGPDHPEYDTEFLPLSTKLGERLWINNDDGSRLMNRVAWEKSRCYEHIAGPGCRNERGYLGRNISVEDMRHCHTVQCLLAKKHDWNPRPDDLDFEQKSQYHLTGVAEIMPSSGYGLRFAPVRHGVDDIRAETEFLLETSQEELNEIGLPFHPTCFELFVQASKQCFGEVDIDTLVRIRDKRCLASQPFPIEDHNDARSGQGQVWTNNVGHEYLVANPVFVPSLKPIIESAIATDEEFNVHNSPFAARSQINAASTAQDSFATVPMEIILSILDHLDSADIAALRLASRAFTHLPNSLWYRLVVREMPWLYEAWSSDPAPYHWATVIAGDVHKEKQAREEWDRDRDEKALVIAEEMREVQDEWLRNQPQWEWPDHPDRLEVLNLSPVKLAYNGTNWYQLYRDITVNWQQLKGLQNRARIWDAMLQIVHAIEDARQECVSDGGGDMRV</sequence>
<accession>A0A5N7BF48</accession>
<dbReference type="InterPro" id="IPR001810">
    <property type="entry name" value="F-box_dom"/>
</dbReference>
<reference evidence="3 4" key="1">
    <citation type="submission" date="2019-04" db="EMBL/GenBank/DDBJ databases">
        <title>Friends and foes A comparative genomics studyof 23 Aspergillus species from section Flavi.</title>
        <authorList>
            <consortium name="DOE Joint Genome Institute"/>
            <person name="Kjaerbolling I."/>
            <person name="Vesth T."/>
            <person name="Frisvad J.C."/>
            <person name="Nybo J.L."/>
            <person name="Theobald S."/>
            <person name="Kildgaard S."/>
            <person name="Isbrandt T."/>
            <person name="Kuo A."/>
            <person name="Sato A."/>
            <person name="Lyhne E.K."/>
            <person name="Kogle M.E."/>
            <person name="Wiebenga A."/>
            <person name="Kun R.S."/>
            <person name="Lubbers R.J."/>
            <person name="Makela M.R."/>
            <person name="Barry K."/>
            <person name="Chovatia M."/>
            <person name="Clum A."/>
            <person name="Daum C."/>
            <person name="Haridas S."/>
            <person name="He G."/>
            <person name="LaButti K."/>
            <person name="Lipzen A."/>
            <person name="Mondo S."/>
            <person name="Riley R."/>
            <person name="Salamov A."/>
            <person name="Simmons B.A."/>
            <person name="Magnuson J.K."/>
            <person name="Henrissat B."/>
            <person name="Mortensen U.H."/>
            <person name="Larsen T.O."/>
            <person name="Devries R.P."/>
            <person name="Grigoriev I.V."/>
            <person name="Machida M."/>
            <person name="Baker S.E."/>
            <person name="Andersen M.R."/>
        </authorList>
    </citation>
    <scope>NUCLEOTIDE SEQUENCE [LARGE SCALE GENOMIC DNA]</scope>
    <source>
        <strain evidence="3 4">IBT 29228</strain>
    </source>
</reference>
<dbReference type="EMBL" id="ML736182">
    <property type="protein sequence ID" value="KAE8380396.1"/>
    <property type="molecule type" value="Genomic_DNA"/>
</dbReference>
<evidence type="ECO:0000259" key="2">
    <source>
        <dbReference type="PROSITE" id="PS50181"/>
    </source>
</evidence>
<evidence type="ECO:0000256" key="1">
    <source>
        <dbReference type="SAM" id="MobiDB-lite"/>
    </source>
</evidence>
<dbReference type="Pfam" id="PF12937">
    <property type="entry name" value="F-box-like"/>
    <property type="match status" value="1"/>
</dbReference>